<evidence type="ECO:0000313" key="2">
    <source>
        <dbReference type="Proteomes" id="UP001496627"/>
    </source>
</evidence>
<protein>
    <submittedName>
        <fullName evidence="1">Uncharacterized protein</fullName>
    </submittedName>
</protein>
<name>A0ABV0MA14_9HYPH</name>
<dbReference type="RefSeq" id="WP_210057167.1">
    <property type="nucleotide sequence ID" value="NZ_JBEAAL010000030.1"/>
</dbReference>
<gene>
    <name evidence="1" type="ORF">ABK249_27820</name>
</gene>
<comment type="caution">
    <text evidence="1">The sequence shown here is derived from an EMBL/GenBank/DDBJ whole genome shotgun (WGS) entry which is preliminary data.</text>
</comment>
<organism evidence="1 2">
    <name type="scientific">Neorhizobium phenanthreniclasticum</name>
    <dbReference type="NCBI Taxonomy" id="3157917"/>
    <lineage>
        <taxon>Bacteria</taxon>
        <taxon>Pseudomonadati</taxon>
        <taxon>Pseudomonadota</taxon>
        <taxon>Alphaproteobacteria</taxon>
        <taxon>Hyphomicrobiales</taxon>
        <taxon>Rhizobiaceae</taxon>
        <taxon>Rhizobium/Agrobacterium group</taxon>
        <taxon>Neorhizobium</taxon>
    </lineage>
</organism>
<keyword evidence="2" id="KW-1185">Reference proteome</keyword>
<proteinExistence type="predicted"/>
<dbReference type="EMBL" id="JBEAAL010000030">
    <property type="protein sequence ID" value="MEQ1408745.1"/>
    <property type="molecule type" value="Genomic_DNA"/>
</dbReference>
<sequence length="56" mass="5949">MSRTAFIDLGAMAGPMMSSVARKRLAISAYDIVRAVRACGRRGLGAGVERSRLTHG</sequence>
<reference evidence="1 2" key="1">
    <citation type="submission" date="2024-05" db="EMBL/GenBank/DDBJ databases">
        <title>Neorhizobium sp. Rsf11, a plant growth promoting and heavy metal resistant PAH-degrader.</title>
        <authorList>
            <person name="Golubev S.N."/>
            <person name="Muratova A.Y."/>
            <person name="Markelova M.I."/>
        </authorList>
    </citation>
    <scope>NUCLEOTIDE SEQUENCE [LARGE SCALE GENOMIC DNA]</scope>
    <source>
        <strain evidence="1 2">Rsf11</strain>
    </source>
</reference>
<accession>A0ABV0MA14</accession>
<evidence type="ECO:0000313" key="1">
    <source>
        <dbReference type="EMBL" id="MEQ1408745.1"/>
    </source>
</evidence>
<dbReference type="Proteomes" id="UP001496627">
    <property type="component" value="Unassembled WGS sequence"/>
</dbReference>